<dbReference type="EMBL" id="CAJPVJ010029463">
    <property type="protein sequence ID" value="CAG2179946.1"/>
    <property type="molecule type" value="Genomic_DNA"/>
</dbReference>
<comment type="cofactor">
    <cofactor evidence="1">
        <name>Cu cation</name>
        <dbReference type="ChEBI" id="CHEBI:23378"/>
    </cofactor>
</comment>
<dbReference type="PROSITE" id="PS00926">
    <property type="entry name" value="LYSYL_OXIDASE"/>
    <property type="match status" value="1"/>
</dbReference>
<feature type="non-terminal residue" evidence="15">
    <location>
        <position position="190"/>
    </location>
</feature>
<keyword evidence="16" id="KW-1185">Reference proteome</keyword>
<evidence type="ECO:0000256" key="1">
    <source>
        <dbReference type="ARBA" id="ARBA00001935"/>
    </source>
</evidence>
<evidence type="ECO:0000256" key="11">
    <source>
        <dbReference type="ARBA" id="ARBA00038869"/>
    </source>
</evidence>
<comment type="caution">
    <text evidence="13">Lacks conserved residue(s) required for the propagation of feature annotation.</text>
</comment>
<dbReference type="GO" id="GO:0005507">
    <property type="term" value="F:copper ion binding"/>
    <property type="evidence" value="ECO:0007669"/>
    <property type="project" value="InterPro"/>
</dbReference>
<sequence>MVVCRQLGLGYAAHAVQTTVFGGRSTHNLSLVLSGVRCKGYEQSLTDCDMNALGDGHHHCPTSQDIAGAICTSELPDLVPDEKEIESSAYLEDRMLMLLQCAMEENCLASSAYTTNRQQYGWQFETRRLLRFTARIANIGTADFRPFLPKHIWDWHACHRHYHSMEVFAHFDILDSRGKRVAEGHKASFC</sequence>
<dbReference type="Gene3D" id="3.10.250.10">
    <property type="entry name" value="SRCR-like domain"/>
    <property type="match status" value="1"/>
</dbReference>
<keyword evidence="10 13" id="KW-1015">Disulfide bond</keyword>
<keyword evidence="6" id="KW-0479">Metal-binding</keyword>
<evidence type="ECO:0000256" key="5">
    <source>
        <dbReference type="ARBA" id="ARBA00022525"/>
    </source>
</evidence>
<dbReference type="PANTHER" id="PTHR45817:SF4">
    <property type="entry name" value="LYSYL OXIDASE-LIKE-RELATED"/>
    <property type="match status" value="1"/>
</dbReference>
<evidence type="ECO:0000256" key="10">
    <source>
        <dbReference type="ARBA" id="ARBA00023157"/>
    </source>
</evidence>
<gene>
    <name evidence="15" type="ORF">ONB1V03_LOCUS19369</name>
</gene>
<comment type="subcellular location">
    <subcellularLocation>
        <location evidence="2">Secreted</location>
        <location evidence="2">Extracellular space</location>
    </subcellularLocation>
</comment>
<evidence type="ECO:0000313" key="15">
    <source>
        <dbReference type="EMBL" id="CAD7662809.1"/>
    </source>
</evidence>
<dbReference type="PANTHER" id="PTHR45817">
    <property type="entry name" value="LYSYL OXIDASE-LIKE-RELATED"/>
    <property type="match status" value="1"/>
</dbReference>
<evidence type="ECO:0000256" key="2">
    <source>
        <dbReference type="ARBA" id="ARBA00004239"/>
    </source>
</evidence>
<dbReference type="InterPro" id="IPR001190">
    <property type="entry name" value="SRCR"/>
</dbReference>
<dbReference type="EC" id="1.4.3.13" evidence="11"/>
<evidence type="ECO:0000313" key="16">
    <source>
        <dbReference type="Proteomes" id="UP000728032"/>
    </source>
</evidence>
<dbReference type="GO" id="GO:0005615">
    <property type="term" value="C:extracellular space"/>
    <property type="evidence" value="ECO:0007669"/>
    <property type="project" value="TreeGrafter"/>
</dbReference>
<dbReference type="GO" id="GO:0016020">
    <property type="term" value="C:membrane"/>
    <property type="evidence" value="ECO:0007669"/>
    <property type="project" value="InterPro"/>
</dbReference>
<dbReference type="Pfam" id="PF01186">
    <property type="entry name" value="Lysyl_oxidase"/>
    <property type="match status" value="1"/>
</dbReference>
<dbReference type="AlphaFoldDB" id="A0A7R9MM38"/>
<keyword evidence="9" id="KW-0186">Copper</keyword>
<evidence type="ECO:0000256" key="9">
    <source>
        <dbReference type="ARBA" id="ARBA00023008"/>
    </source>
</evidence>
<evidence type="ECO:0000256" key="7">
    <source>
        <dbReference type="ARBA" id="ARBA00022772"/>
    </source>
</evidence>
<dbReference type="EMBL" id="OC944288">
    <property type="protein sequence ID" value="CAD7662809.1"/>
    <property type="molecule type" value="Genomic_DNA"/>
</dbReference>
<dbReference type="InterPro" id="IPR050912">
    <property type="entry name" value="LOX-like_protein"/>
</dbReference>
<evidence type="ECO:0000256" key="8">
    <source>
        <dbReference type="ARBA" id="ARBA00023002"/>
    </source>
</evidence>
<evidence type="ECO:0000259" key="14">
    <source>
        <dbReference type="PROSITE" id="PS50287"/>
    </source>
</evidence>
<dbReference type="Proteomes" id="UP000728032">
    <property type="component" value="Unassembled WGS sequence"/>
</dbReference>
<dbReference type="GO" id="GO:0004720">
    <property type="term" value="F:protein-lysine 6-oxidase activity"/>
    <property type="evidence" value="ECO:0007669"/>
    <property type="project" value="UniProtKB-EC"/>
</dbReference>
<keyword evidence="7" id="KW-0801">TPQ</keyword>
<feature type="disulfide bond" evidence="13">
    <location>
        <begin position="38"/>
        <end position="48"/>
    </location>
</feature>
<proteinExistence type="inferred from homology"/>
<keyword evidence="8" id="KW-0560">Oxidoreductase</keyword>
<reference evidence="15" key="1">
    <citation type="submission" date="2020-11" db="EMBL/GenBank/DDBJ databases">
        <authorList>
            <person name="Tran Van P."/>
        </authorList>
    </citation>
    <scope>NUCLEOTIDE SEQUENCE</scope>
</reference>
<dbReference type="Pfam" id="PF00530">
    <property type="entry name" value="SRCR"/>
    <property type="match status" value="1"/>
</dbReference>
<dbReference type="OrthoDB" id="547291at2759"/>
<comment type="similarity">
    <text evidence="3">Belongs to the lysyl oxidase family.</text>
</comment>
<dbReference type="InterPro" id="IPR036772">
    <property type="entry name" value="SRCR-like_dom_sf"/>
</dbReference>
<dbReference type="InterPro" id="IPR019828">
    <property type="entry name" value="Lysyl_oxidase_CS"/>
</dbReference>
<evidence type="ECO:0000256" key="4">
    <source>
        <dbReference type="ARBA" id="ARBA00022477"/>
    </source>
</evidence>
<accession>A0A7R9MM38</accession>
<evidence type="ECO:0000256" key="3">
    <source>
        <dbReference type="ARBA" id="ARBA00007492"/>
    </source>
</evidence>
<dbReference type="PROSITE" id="PS50287">
    <property type="entry name" value="SRCR_2"/>
    <property type="match status" value="1"/>
</dbReference>
<organism evidence="15">
    <name type="scientific">Oppiella nova</name>
    <dbReference type="NCBI Taxonomy" id="334625"/>
    <lineage>
        <taxon>Eukaryota</taxon>
        <taxon>Metazoa</taxon>
        <taxon>Ecdysozoa</taxon>
        <taxon>Arthropoda</taxon>
        <taxon>Chelicerata</taxon>
        <taxon>Arachnida</taxon>
        <taxon>Acari</taxon>
        <taxon>Acariformes</taxon>
        <taxon>Sarcoptiformes</taxon>
        <taxon>Oribatida</taxon>
        <taxon>Brachypylina</taxon>
        <taxon>Oppioidea</taxon>
        <taxon>Oppiidae</taxon>
        <taxon>Oppiella</taxon>
    </lineage>
</organism>
<dbReference type="SMART" id="SM00202">
    <property type="entry name" value="SR"/>
    <property type="match status" value="1"/>
</dbReference>
<keyword evidence="5" id="KW-0964">Secreted</keyword>
<feature type="domain" description="SRCR" evidence="14">
    <location>
        <begin position="1"/>
        <end position="72"/>
    </location>
</feature>
<keyword evidence="4" id="KW-0886">LTQ</keyword>
<name>A0A7R9MM38_9ACAR</name>
<dbReference type="SUPFAM" id="SSF56487">
    <property type="entry name" value="SRCR-like"/>
    <property type="match status" value="1"/>
</dbReference>
<evidence type="ECO:0000256" key="6">
    <source>
        <dbReference type="ARBA" id="ARBA00022723"/>
    </source>
</evidence>
<comment type="catalytic activity">
    <reaction evidence="12">
        <text>L-lysyl-[protein] + O2 + H2O = (S)-2-amino-6-oxohexanoyl-[protein] + H2O2 + NH4(+)</text>
        <dbReference type="Rhea" id="RHEA:24544"/>
        <dbReference type="Rhea" id="RHEA-COMP:9752"/>
        <dbReference type="Rhea" id="RHEA-COMP:12448"/>
        <dbReference type="ChEBI" id="CHEBI:15377"/>
        <dbReference type="ChEBI" id="CHEBI:15379"/>
        <dbReference type="ChEBI" id="CHEBI:16240"/>
        <dbReference type="ChEBI" id="CHEBI:28938"/>
        <dbReference type="ChEBI" id="CHEBI:29969"/>
        <dbReference type="ChEBI" id="CHEBI:131803"/>
        <dbReference type="EC" id="1.4.3.13"/>
    </reaction>
</comment>
<dbReference type="InterPro" id="IPR001695">
    <property type="entry name" value="Lysyl_oxidase"/>
</dbReference>
<dbReference type="PRINTS" id="PR00074">
    <property type="entry name" value="LYSYLOXIDASE"/>
</dbReference>
<evidence type="ECO:0000256" key="12">
    <source>
        <dbReference type="ARBA" id="ARBA00047861"/>
    </source>
</evidence>
<evidence type="ECO:0000256" key="13">
    <source>
        <dbReference type="PROSITE-ProRule" id="PRU00196"/>
    </source>
</evidence>
<protein>
    <recommendedName>
        <fullName evidence="11">protein-lysine 6-oxidase</fullName>
        <ecNumber evidence="11">1.4.3.13</ecNumber>
    </recommendedName>
</protein>